<accession>A0A2M7S417</accession>
<reference evidence="3" key="1">
    <citation type="submission" date="2017-09" db="EMBL/GenBank/DDBJ databases">
        <title>Depth-based differentiation of microbial function through sediment-hosted aquifers and enrichment of novel symbionts in the deep terrestrial subsurface.</title>
        <authorList>
            <person name="Probst A.J."/>
            <person name="Ladd B."/>
            <person name="Jarett J.K."/>
            <person name="Geller-Mcgrath D.E."/>
            <person name="Sieber C.M.K."/>
            <person name="Emerson J.B."/>
            <person name="Anantharaman K."/>
            <person name="Thomas B.C."/>
            <person name="Malmstrom R."/>
            <person name="Stieglmeier M."/>
            <person name="Klingl A."/>
            <person name="Woyke T."/>
            <person name="Ryan C.M."/>
            <person name="Banfield J.F."/>
        </authorList>
    </citation>
    <scope>NUCLEOTIDE SEQUENCE [LARGE SCALE GENOMIC DNA]</scope>
</reference>
<protein>
    <submittedName>
        <fullName evidence="2">Uncharacterized protein</fullName>
    </submittedName>
</protein>
<comment type="caution">
    <text evidence="2">The sequence shown here is derived from an EMBL/GenBank/DDBJ whole genome shotgun (WGS) entry which is preliminary data.</text>
</comment>
<proteinExistence type="predicted"/>
<dbReference type="Proteomes" id="UP000229307">
    <property type="component" value="Unassembled WGS sequence"/>
</dbReference>
<dbReference type="EMBL" id="PFMR01000364">
    <property type="protein sequence ID" value="PIZ14280.1"/>
    <property type="molecule type" value="Genomic_DNA"/>
</dbReference>
<evidence type="ECO:0000256" key="1">
    <source>
        <dbReference type="SAM" id="Coils"/>
    </source>
</evidence>
<dbReference type="AlphaFoldDB" id="A0A2M7S417"/>
<gene>
    <name evidence="2" type="ORF">COY52_12985</name>
</gene>
<evidence type="ECO:0000313" key="3">
    <source>
        <dbReference type="Proteomes" id="UP000229307"/>
    </source>
</evidence>
<organism evidence="2 3">
    <name type="scientific">Candidatus Desantisbacteria bacterium CG_4_10_14_0_8_um_filter_48_22</name>
    <dbReference type="NCBI Taxonomy" id="1974543"/>
    <lineage>
        <taxon>Bacteria</taxon>
        <taxon>Candidatus Desantisiibacteriota</taxon>
    </lineage>
</organism>
<name>A0A2M7S417_9BACT</name>
<evidence type="ECO:0000313" key="2">
    <source>
        <dbReference type="EMBL" id="PIZ14280.1"/>
    </source>
</evidence>
<keyword evidence="1" id="KW-0175">Coiled coil</keyword>
<sequence length="151" mass="18181">MDNKIVNLFAFIIIFLMLFGNCDAQWPPLPPTISPSDAEIGRKLTPKKTRDILDFSILDQQLKQIEEQEKNVNAKYDRQRDSLYKEIQDLERRYSPTNYFKYEKNKQSRLKQLYSNLQVIEEKRTQELEKLEKRRQEVLKKAEGNPYYKKF</sequence>
<feature type="coiled-coil region" evidence="1">
    <location>
        <begin position="55"/>
        <end position="141"/>
    </location>
</feature>